<evidence type="ECO:0000259" key="11">
    <source>
        <dbReference type="PROSITE" id="PS51198"/>
    </source>
</evidence>
<comment type="catalytic activity">
    <reaction evidence="9">
        <text>ATP + H2O = ADP + phosphate + H(+)</text>
        <dbReference type="Rhea" id="RHEA:13065"/>
        <dbReference type="ChEBI" id="CHEBI:15377"/>
        <dbReference type="ChEBI" id="CHEBI:15378"/>
        <dbReference type="ChEBI" id="CHEBI:30616"/>
        <dbReference type="ChEBI" id="CHEBI:43474"/>
        <dbReference type="ChEBI" id="CHEBI:456216"/>
        <dbReference type="EC" id="5.6.2.4"/>
    </reaction>
</comment>
<evidence type="ECO:0000313" key="13">
    <source>
        <dbReference type="Proteomes" id="UP000190888"/>
    </source>
</evidence>
<dbReference type="GO" id="GO:0043138">
    <property type="term" value="F:3'-5' DNA helicase activity"/>
    <property type="evidence" value="ECO:0007669"/>
    <property type="project" value="UniProtKB-EC"/>
</dbReference>
<dbReference type="Pfam" id="PF00580">
    <property type="entry name" value="UvrD-helicase"/>
    <property type="match status" value="2"/>
</dbReference>
<gene>
    <name evidence="12" type="ORF">SAMN04488132_104231</name>
</gene>
<dbReference type="GO" id="GO:0016887">
    <property type="term" value="F:ATP hydrolysis activity"/>
    <property type="evidence" value="ECO:0007669"/>
    <property type="project" value="RHEA"/>
</dbReference>
<dbReference type="PANTHER" id="PTHR11070:SF2">
    <property type="entry name" value="ATP-DEPENDENT DNA HELICASE SRS2"/>
    <property type="match status" value="1"/>
</dbReference>
<keyword evidence="5" id="KW-0413">Isomerase</keyword>
<comment type="catalytic activity">
    <reaction evidence="6">
        <text>Couples ATP hydrolysis with the unwinding of duplex DNA by translocating in the 3'-5' direction.</text>
        <dbReference type="EC" id="5.6.2.4"/>
    </reaction>
</comment>
<evidence type="ECO:0000256" key="9">
    <source>
        <dbReference type="ARBA" id="ARBA00048988"/>
    </source>
</evidence>
<dbReference type="GO" id="GO:0000725">
    <property type="term" value="P:recombinational repair"/>
    <property type="evidence" value="ECO:0007669"/>
    <property type="project" value="TreeGrafter"/>
</dbReference>
<dbReference type="Proteomes" id="UP000190888">
    <property type="component" value="Unassembled WGS sequence"/>
</dbReference>
<protein>
    <recommendedName>
        <fullName evidence="7">DNA 3'-5' helicase</fullName>
        <ecNumber evidence="7">5.6.2.4</ecNumber>
    </recommendedName>
    <alternativeName>
        <fullName evidence="8">DNA 3'-5' helicase II</fullName>
    </alternativeName>
</protein>
<name>A0A1T4NFL1_9BACT</name>
<accession>A0A1T4NFL1</accession>
<dbReference type="InterPro" id="IPR027417">
    <property type="entry name" value="P-loop_NTPase"/>
</dbReference>
<evidence type="ECO:0000256" key="3">
    <source>
        <dbReference type="ARBA" id="ARBA00022806"/>
    </source>
</evidence>
<sequence>MLQIDEKRRSILATTGHLLVEGGPGSGKTTISLLKAGELALAKTLLPSQKVLFLSFARATISRIIEHAGTLIEKEAIKSLEINTYHGFTWELIKSYGYLASQQRCLTLVTPPEAAALSAHITEDKKREFEVALFKEHGRLCFDLFAPIAGEILASEKIASLVSNKYPLIIVDEFQDTNIDEWNIIKLIGKQSTIVALADPRQRIYDFRGSSITRIPEFISEFSCTKVDLGYENFRSGGTDIAQFGDDLLTGRNKNTTYNKVIINKYSKNWQDSYAALRYEVLRSIDRLKKGNVKNWSIAILVKSGRVSLAVSRALSTRVGGIPAISHEVLIDPSGPSLAAKVIAFLLEPIASTESCRKSLLLGIIQHLRGRKNGKPSQADLTLATALEKYHSSGVIRGSTRVQLAGELLEVVEKRQLINFTGTPADDWLLIRKLFENCSNPTLKNIFEDALYVRLLNKGALLNESLSERWRNNGSYQGASGVIESALLQEHFSMSNRKWNGIFIMTIHKSKGKEFDEVIIWEDEFKRLVPNNANETDIDRTKLALRVAVTRAKRQTTILTPISDPCVLL</sequence>
<evidence type="ECO:0000256" key="1">
    <source>
        <dbReference type="ARBA" id="ARBA00022741"/>
    </source>
</evidence>
<dbReference type="GO" id="GO:0003677">
    <property type="term" value="F:DNA binding"/>
    <property type="evidence" value="ECO:0007669"/>
    <property type="project" value="InterPro"/>
</dbReference>
<dbReference type="Gene3D" id="3.40.50.300">
    <property type="entry name" value="P-loop containing nucleotide triphosphate hydrolases"/>
    <property type="match status" value="2"/>
</dbReference>
<dbReference type="PANTHER" id="PTHR11070">
    <property type="entry name" value="UVRD / RECB / PCRA DNA HELICASE FAMILY MEMBER"/>
    <property type="match status" value="1"/>
</dbReference>
<feature type="domain" description="UvrD-like helicase ATP-binding" evidence="11">
    <location>
        <begin position="1"/>
        <end position="237"/>
    </location>
</feature>
<evidence type="ECO:0000256" key="4">
    <source>
        <dbReference type="ARBA" id="ARBA00022840"/>
    </source>
</evidence>
<evidence type="ECO:0000256" key="5">
    <source>
        <dbReference type="ARBA" id="ARBA00023235"/>
    </source>
</evidence>
<dbReference type="InterPro" id="IPR000212">
    <property type="entry name" value="DNA_helicase_UvrD/REP"/>
</dbReference>
<reference evidence="12 13" key="1">
    <citation type="submission" date="2017-02" db="EMBL/GenBank/DDBJ databases">
        <authorList>
            <person name="Peterson S.W."/>
        </authorList>
    </citation>
    <scope>NUCLEOTIDE SEQUENCE [LARGE SCALE GENOMIC DNA]</scope>
    <source>
        <strain evidence="12 13">DSM 22335</strain>
    </source>
</reference>
<dbReference type="Pfam" id="PF13361">
    <property type="entry name" value="UvrD_C"/>
    <property type="match status" value="1"/>
</dbReference>
<dbReference type="InterPro" id="IPR014016">
    <property type="entry name" value="UvrD-like_ATP-bd"/>
</dbReference>
<dbReference type="InterPro" id="IPR014017">
    <property type="entry name" value="DNA_helicase_UvrD-like_C"/>
</dbReference>
<keyword evidence="13" id="KW-1185">Reference proteome</keyword>
<dbReference type="GO" id="GO:0005829">
    <property type="term" value="C:cytosol"/>
    <property type="evidence" value="ECO:0007669"/>
    <property type="project" value="TreeGrafter"/>
</dbReference>
<dbReference type="GO" id="GO:0005524">
    <property type="term" value="F:ATP binding"/>
    <property type="evidence" value="ECO:0007669"/>
    <property type="project" value="UniProtKB-UniRule"/>
</dbReference>
<dbReference type="EMBL" id="FUWH01000004">
    <property type="protein sequence ID" value="SJZ77903.1"/>
    <property type="molecule type" value="Genomic_DNA"/>
</dbReference>
<keyword evidence="2 10" id="KW-0378">Hydrolase</keyword>
<evidence type="ECO:0000256" key="2">
    <source>
        <dbReference type="ARBA" id="ARBA00022801"/>
    </source>
</evidence>
<evidence type="ECO:0000256" key="7">
    <source>
        <dbReference type="ARBA" id="ARBA00034808"/>
    </source>
</evidence>
<keyword evidence="1 10" id="KW-0547">Nucleotide-binding</keyword>
<evidence type="ECO:0000256" key="6">
    <source>
        <dbReference type="ARBA" id="ARBA00034617"/>
    </source>
</evidence>
<evidence type="ECO:0000313" key="12">
    <source>
        <dbReference type="EMBL" id="SJZ77903.1"/>
    </source>
</evidence>
<feature type="binding site" evidence="10">
    <location>
        <begin position="22"/>
        <end position="29"/>
    </location>
    <ligand>
        <name>ATP</name>
        <dbReference type="ChEBI" id="CHEBI:30616"/>
    </ligand>
</feature>
<keyword evidence="4 10" id="KW-0067">ATP-binding</keyword>
<evidence type="ECO:0000256" key="8">
    <source>
        <dbReference type="ARBA" id="ARBA00034923"/>
    </source>
</evidence>
<dbReference type="STRING" id="413434.SAMN04488132_104231"/>
<organism evidence="12 13">
    <name type="scientific">Sediminibacterium ginsengisoli</name>
    <dbReference type="NCBI Taxonomy" id="413434"/>
    <lineage>
        <taxon>Bacteria</taxon>
        <taxon>Pseudomonadati</taxon>
        <taxon>Bacteroidota</taxon>
        <taxon>Chitinophagia</taxon>
        <taxon>Chitinophagales</taxon>
        <taxon>Chitinophagaceae</taxon>
        <taxon>Sediminibacterium</taxon>
    </lineage>
</organism>
<keyword evidence="3 10" id="KW-0347">Helicase</keyword>
<dbReference type="SUPFAM" id="SSF52540">
    <property type="entry name" value="P-loop containing nucleoside triphosphate hydrolases"/>
    <property type="match status" value="1"/>
</dbReference>
<dbReference type="EC" id="5.6.2.4" evidence="7"/>
<proteinExistence type="predicted"/>
<dbReference type="AlphaFoldDB" id="A0A1T4NFL1"/>
<evidence type="ECO:0000256" key="10">
    <source>
        <dbReference type="PROSITE-ProRule" id="PRU00560"/>
    </source>
</evidence>
<dbReference type="PROSITE" id="PS51198">
    <property type="entry name" value="UVRD_HELICASE_ATP_BIND"/>
    <property type="match status" value="1"/>
</dbReference>